<sequence length="365" mass="43220">MPRHNNFSNLEMRDMTVVYCQQNFNGRAAQREYCRRFPNRLQPGKRLFQNLFRNLGESGSFRPKRDNLGRPKMITPDQEDEILIRIADDPQTSSRRLAAATGINKTSILKTLHEEKYHPYHFTPVQNLLPVDLPSRYQFASDIRNKQNTDYTFVNRILFTDEATFTRRGIFNLRNKHCWEVQNPHVTRERHFQHEFKINVWCGIIGNHFLGPYELPGNLNGTSYLNFLENSFVDLLDALPLNLRQNMWFMQDGAPPHFTHQVRTYLNQHFPERWIGRGSIFPWPPRSPDFNPLDFGVWGTMKEIVYKNTINTRVQLWQEISNASTFFDPMVLFNIRRSFINRMDKCIEVNGGHIEIYFETFPIFP</sequence>
<reference evidence="1" key="1">
    <citation type="submission" date="2013-07" db="EMBL/GenBank/DDBJ databases">
        <title>Midgut Transcriptome Profiling of Anoplphora glabripennis, a Lignocellulose Degrading, Wood-Boring Cerambycid.</title>
        <authorList>
            <person name="Scully E.D."/>
            <person name="Hoover K."/>
            <person name="Carlson J.E."/>
            <person name="Tien M."/>
            <person name="Geib S.M."/>
        </authorList>
    </citation>
    <scope>NUCLEOTIDE SEQUENCE</scope>
</reference>
<gene>
    <name evidence="1" type="primary">TC3A</name>
</gene>
<accession>V5GSG2</accession>
<name>V5GSG2_ANOGL</name>
<dbReference type="AlphaFoldDB" id="V5GSG2"/>
<protein>
    <submittedName>
        <fullName evidence="1">Transposable element Tc3 transposase</fullName>
    </submittedName>
</protein>
<dbReference type="PANTHER" id="PTHR47326">
    <property type="entry name" value="TRANSPOSABLE ELEMENT TC3 TRANSPOSASE-LIKE PROTEIN"/>
    <property type="match status" value="1"/>
</dbReference>
<dbReference type="Gene3D" id="3.30.420.10">
    <property type="entry name" value="Ribonuclease H-like superfamily/Ribonuclease H"/>
    <property type="match status" value="1"/>
</dbReference>
<dbReference type="InterPro" id="IPR036397">
    <property type="entry name" value="RNaseH_sf"/>
</dbReference>
<dbReference type="GO" id="GO:0003676">
    <property type="term" value="F:nucleic acid binding"/>
    <property type="evidence" value="ECO:0007669"/>
    <property type="project" value="InterPro"/>
</dbReference>
<organism evidence="1">
    <name type="scientific">Anoplophora glabripennis</name>
    <name type="common">Asian longhorn beetle</name>
    <name type="synonym">Anoplophora nobilis</name>
    <dbReference type="NCBI Taxonomy" id="217634"/>
    <lineage>
        <taxon>Eukaryota</taxon>
        <taxon>Metazoa</taxon>
        <taxon>Ecdysozoa</taxon>
        <taxon>Arthropoda</taxon>
        <taxon>Hexapoda</taxon>
        <taxon>Insecta</taxon>
        <taxon>Pterygota</taxon>
        <taxon>Neoptera</taxon>
        <taxon>Endopterygota</taxon>
        <taxon>Coleoptera</taxon>
        <taxon>Polyphaga</taxon>
        <taxon>Cucujiformia</taxon>
        <taxon>Chrysomeloidea</taxon>
        <taxon>Cerambycidae</taxon>
        <taxon>Lamiinae</taxon>
        <taxon>Lamiini</taxon>
        <taxon>Anoplophora</taxon>
    </lineage>
</organism>
<dbReference type="PANTHER" id="PTHR47326:SF1">
    <property type="entry name" value="HTH PSQ-TYPE DOMAIN-CONTAINING PROTEIN"/>
    <property type="match status" value="1"/>
</dbReference>
<evidence type="ECO:0000313" key="1">
    <source>
        <dbReference type="EMBL" id="JAB63178.1"/>
    </source>
</evidence>
<dbReference type="EMBL" id="GALX01005288">
    <property type="protein sequence ID" value="JAB63178.1"/>
    <property type="molecule type" value="Transcribed_RNA"/>
</dbReference>
<proteinExistence type="predicted"/>